<dbReference type="Pfam" id="PF13087">
    <property type="entry name" value="AAA_12"/>
    <property type="match status" value="1"/>
</dbReference>
<dbReference type="FunFam" id="3.40.50.300:FF:000326">
    <property type="entry name" value="P-loop containing nucleoside triphosphate hydrolase"/>
    <property type="match status" value="1"/>
</dbReference>
<keyword evidence="2" id="KW-0547">Nucleotide-binding</keyword>
<dbReference type="FunFam" id="2.40.30.270:FF:000007">
    <property type="entry name" value="DNA helicase, putative"/>
    <property type="match status" value="1"/>
</dbReference>
<dbReference type="EMBL" id="RBIE01000001">
    <property type="protein sequence ID" value="RKQ63748.1"/>
    <property type="molecule type" value="Genomic_DNA"/>
</dbReference>
<dbReference type="NCBIfam" id="TIGR00376">
    <property type="entry name" value="IGHMBP2 family helicase"/>
    <property type="match status" value="1"/>
</dbReference>
<dbReference type="PANTHER" id="PTHR43788:SF8">
    <property type="entry name" value="DNA-BINDING PROTEIN SMUBP-2"/>
    <property type="match status" value="1"/>
</dbReference>
<evidence type="ECO:0000256" key="2">
    <source>
        <dbReference type="ARBA" id="ARBA00022741"/>
    </source>
</evidence>
<dbReference type="InterPro" id="IPR047187">
    <property type="entry name" value="SF1_C_Upf1"/>
</dbReference>
<dbReference type="InterPro" id="IPR050534">
    <property type="entry name" value="Coronavir_polyprotein_1ab"/>
</dbReference>
<evidence type="ECO:0000256" key="4">
    <source>
        <dbReference type="ARBA" id="ARBA00022806"/>
    </source>
</evidence>
<feature type="domain" description="Helicase ATP-binding" evidence="6">
    <location>
        <begin position="237"/>
        <end position="520"/>
    </location>
</feature>
<dbReference type="PANTHER" id="PTHR43788">
    <property type="entry name" value="DNA2/NAM7 HELICASE FAMILY MEMBER"/>
    <property type="match status" value="1"/>
</dbReference>
<evidence type="ECO:0000256" key="3">
    <source>
        <dbReference type="ARBA" id="ARBA00022801"/>
    </source>
</evidence>
<dbReference type="SUPFAM" id="SSF52540">
    <property type="entry name" value="P-loop containing nucleoside triphosphate hydrolases"/>
    <property type="match status" value="1"/>
</dbReference>
<evidence type="ECO:0000256" key="1">
    <source>
        <dbReference type="ARBA" id="ARBA00007913"/>
    </source>
</evidence>
<dbReference type="GO" id="GO:0005524">
    <property type="term" value="F:ATP binding"/>
    <property type="evidence" value="ECO:0007669"/>
    <property type="project" value="UniProtKB-KW"/>
</dbReference>
<evidence type="ECO:0000313" key="8">
    <source>
        <dbReference type="Proteomes" id="UP000280881"/>
    </source>
</evidence>
<sequence>MPILLDGIYDGKKLYRELRHLGLRKHDVKEVFVANGKTLIYLKDDSLSGVYPELQPSPEEEREIKTVHNYVEKFKYLIDLERLSEIGFQEEEIRRLSGRERELLGRAILDLKGSRAGTKFHLHLVRFWREKPIETEISTGDVVLVSKGNPLKSDLLGTVVRITEKTITVAFDNRPPNWVYKKGVRVDLYVNDVTFKRMEENLEELRHAVGRQREIRNVIVGLEEPKAVTEAVEFEPFDSRLNETQKRAVSLALGAPDFFLVHGPPGTGKTSTVTELIVQLVKEGKKVLATADSNIAADNILLNLSKYPELKLVRIGHPARVLEELEKFSIYALFEEHEKSSKVKEGWERVKELIDKRDQFTKPTPSLRRGMSDEEIVYFGRKGKSFRGVPKKVMHSMANWILTNYEIDVRIKALKEMESIIYREIIADADVVVSTNSMVKSELLEGFHFDVAVIDEGSQQVEPSTLIPIMRADKFYIAGDHKQLPPTVMSEEAKELERTLFERLIEKHRALSTMLTVQYRMNEKIMEFPSKEFYEGKLIAAPEVKNHTLKDLCVSEPEKFKEVLDPELPLAFVDTSNINAYEFQPKGSTSYENYEEAKLSVEIAHLLYRMGLDRRDIGIITPYAAQVKLIKQLLIEKELKVEVNSVDGFQGREKEAIIISFVRSNDEGEIGFLRDLRRLNVAITRPRRKLIAIGNSKTLSNHETYKKFIDYVKEKGKFYSLKG</sequence>
<keyword evidence="4 7" id="KW-0347">Helicase</keyword>
<name>A0A420W901_9BACT</name>
<accession>A0A420W901</accession>
<dbReference type="InterPro" id="IPR041679">
    <property type="entry name" value="DNA2/NAM7-like_C"/>
</dbReference>
<gene>
    <name evidence="7" type="ORF">C7457_0629</name>
</gene>
<dbReference type="RefSeq" id="WP_121169982.1">
    <property type="nucleotide sequence ID" value="NZ_RBIE01000001.1"/>
</dbReference>
<keyword evidence="3" id="KW-0378">Hydrolase</keyword>
<dbReference type="Proteomes" id="UP000280881">
    <property type="component" value="Unassembled WGS sequence"/>
</dbReference>
<dbReference type="Gene3D" id="2.40.30.270">
    <property type="match status" value="1"/>
</dbReference>
<dbReference type="InterPro" id="IPR014001">
    <property type="entry name" value="Helicase_ATP-bd"/>
</dbReference>
<dbReference type="Gene3D" id="3.40.50.300">
    <property type="entry name" value="P-loop containing nucleotide triphosphate hydrolases"/>
    <property type="match status" value="2"/>
</dbReference>
<evidence type="ECO:0000313" key="7">
    <source>
        <dbReference type="EMBL" id="RKQ63748.1"/>
    </source>
</evidence>
<dbReference type="OrthoDB" id="9757917at2"/>
<dbReference type="InterPro" id="IPR027417">
    <property type="entry name" value="P-loop_NTPase"/>
</dbReference>
<dbReference type="GO" id="GO:0016787">
    <property type="term" value="F:hydrolase activity"/>
    <property type="evidence" value="ECO:0007669"/>
    <property type="project" value="UniProtKB-KW"/>
</dbReference>
<protein>
    <submittedName>
        <fullName evidence="7">Putative DNA helicase</fullName>
    </submittedName>
</protein>
<dbReference type="CDD" id="cd18808">
    <property type="entry name" value="SF1_C_Upf1"/>
    <property type="match status" value="1"/>
</dbReference>
<dbReference type="InterPro" id="IPR004483">
    <property type="entry name" value="SMUBP-2/Hcs1-like"/>
</dbReference>
<dbReference type="GO" id="GO:0005694">
    <property type="term" value="C:chromosome"/>
    <property type="evidence" value="ECO:0007669"/>
    <property type="project" value="UniProtKB-ARBA"/>
</dbReference>
<dbReference type="Pfam" id="PF13086">
    <property type="entry name" value="AAA_11"/>
    <property type="match status" value="1"/>
</dbReference>
<dbReference type="SMART" id="SM00487">
    <property type="entry name" value="DEXDc"/>
    <property type="match status" value="1"/>
</dbReference>
<comment type="caution">
    <text evidence="7">The sequence shown here is derived from an EMBL/GenBank/DDBJ whole genome shotgun (WGS) entry which is preliminary data.</text>
</comment>
<comment type="similarity">
    <text evidence="1">Belongs to the DNA2/NAM7 helicase family.</text>
</comment>
<proteinExistence type="inferred from homology"/>
<evidence type="ECO:0000256" key="5">
    <source>
        <dbReference type="ARBA" id="ARBA00022840"/>
    </source>
</evidence>
<keyword evidence="8" id="KW-1185">Reference proteome</keyword>
<keyword evidence="5" id="KW-0067">ATP-binding</keyword>
<dbReference type="AlphaFoldDB" id="A0A420W901"/>
<dbReference type="GO" id="GO:0003677">
    <property type="term" value="F:DNA binding"/>
    <property type="evidence" value="ECO:0007669"/>
    <property type="project" value="InterPro"/>
</dbReference>
<evidence type="ECO:0000259" key="6">
    <source>
        <dbReference type="SMART" id="SM00487"/>
    </source>
</evidence>
<organism evidence="7 8">
    <name type="scientific">Thermovibrio guaymasensis</name>
    <dbReference type="NCBI Taxonomy" id="240167"/>
    <lineage>
        <taxon>Bacteria</taxon>
        <taxon>Pseudomonadati</taxon>
        <taxon>Aquificota</taxon>
        <taxon>Aquificia</taxon>
        <taxon>Desulfurobacteriales</taxon>
        <taxon>Desulfurobacteriaceae</taxon>
        <taxon>Thermovibrio</taxon>
    </lineage>
</organism>
<dbReference type="GO" id="GO:0043139">
    <property type="term" value="F:5'-3' DNA helicase activity"/>
    <property type="evidence" value="ECO:0007669"/>
    <property type="project" value="TreeGrafter"/>
</dbReference>
<reference evidence="7 8" key="1">
    <citation type="submission" date="2018-10" db="EMBL/GenBank/DDBJ databases">
        <title>Genomic Encyclopedia of Type Strains, Phase IV (KMG-IV): sequencing the most valuable type-strain genomes for metagenomic binning, comparative biology and taxonomic classification.</title>
        <authorList>
            <person name="Goeker M."/>
        </authorList>
    </citation>
    <scope>NUCLEOTIDE SEQUENCE [LARGE SCALE GENOMIC DNA]</scope>
    <source>
        <strain evidence="7 8">DSM 15521</strain>
    </source>
</reference>
<dbReference type="InterPro" id="IPR041677">
    <property type="entry name" value="DNA2/NAM7_AAA_11"/>
</dbReference>